<comment type="similarity">
    <text evidence="2">Belongs to the serine/threonine dehydratase family.</text>
</comment>
<dbReference type="GO" id="GO:0006567">
    <property type="term" value="P:L-threonine catabolic process"/>
    <property type="evidence" value="ECO:0007669"/>
    <property type="project" value="TreeGrafter"/>
</dbReference>
<dbReference type="EMBL" id="CP036434">
    <property type="protein sequence ID" value="QDV08906.1"/>
    <property type="molecule type" value="Genomic_DNA"/>
</dbReference>
<evidence type="ECO:0000256" key="1">
    <source>
        <dbReference type="ARBA" id="ARBA00001933"/>
    </source>
</evidence>
<keyword evidence="3" id="KW-0663">Pyridoxal phosphate</keyword>
<sequence length="349" mass="36423" precursor="true">MWTQSSALDQNWAEAFPLIDVEAAARRIAGRVERTPLVPLPSPTPALEILGKLENRQLTGSFKARGALNNVAQLREAERQRGVVASSSGNHGLALAWAASASGVLATIVMPKDAYPNKIEACRSHGAQVVLAEDRWSADDIAKELADSGLVWIHPYDRAGTVEGAGTVGLEIAEDAPELDAVVVCVGGGGLSAGTALALRRKLGHHVVIIGAEPEGAAAMEAALMRGESVRLATITSEIQGLTTPYAGHLNVAINSSALDAIMTVPDGEIYAAQRVLVNEDPAIGWAAETVEPAGAAAFAVVRASWFEPRLRQIMVARGIRRAAAPSLRVAVTISGGNPAPLQLAGLRS</sequence>
<dbReference type="SUPFAM" id="SSF53686">
    <property type="entry name" value="Tryptophan synthase beta subunit-like PLP-dependent enzymes"/>
    <property type="match status" value="1"/>
</dbReference>
<keyword evidence="7" id="KW-1185">Reference proteome</keyword>
<feature type="domain" description="Tryptophan synthase beta chain-like PALP" evidence="5">
    <location>
        <begin position="31"/>
        <end position="304"/>
    </location>
</feature>
<name>A0A518EXT2_9BACT</name>
<dbReference type="GO" id="GO:0030170">
    <property type="term" value="F:pyridoxal phosphate binding"/>
    <property type="evidence" value="ECO:0007669"/>
    <property type="project" value="InterPro"/>
</dbReference>
<proteinExistence type="inferred from homology"/>
<dbReference type="Pfam" id="PF00291">
    <property type="entry name" value="PALP"/>
    <property type="match status" value="1"/>
</dbReference>
<dbReference type="InterPro" id="IPR001926">
    <property type="entry name" value="TrpB-like_PALP"/>
</dbReference>
<dbReference type="RefSeq" id="WP_419190488.1">
    <property type="nucleotide sequence ID" value="NZ_CP036434.1"/>
</dbReference>
<protein>
    <submittedName>
        <fullName evidence="6">Phenylserine dehydratase</fullName>
        <ecNumber evidence="6">4.2.1.-</ecNumber>
    </submittedName>
</protein>
<dbReference type="Proteomes" id="UP000320390">
    <property type="component" value="Chromosome"/>
</dbReference>
<dbReference type="EC" id="4.2.1.-" evidence="6"/>
<dbReference type="InterPro" id="IPR036052">
    <property type="entry name" value="TrpB-like_PALP_sf"/>
</dbReference>
<evidence type="ECO:0000313" key="6">
    <source>
        <dbReference type="EMBL" id="QDV08906.1"/>
    </source>
</evidence>
<evidence type="ECO:0000256" key="3">
    <source>
        <dbReference type="ARBA" id="ARBA00022898"/>
    </source>
</evidence>
<organism evidence="6 7">
    <name type="scientific">Saltatorellus ferox</name>
    <dbReference type="NCBI Taxonomy" id="2528018"/>
    <lineage>
        <taxon>Bacteria</taxon>
        <taxon>Pseudomonadati</taxon>
        <taxon>Planctomycetota</taxon>
        <taxon>Planctomycetia</taxon>
        <taxon>Planctomycetia incertae sedis</taxon>
        <taxon>Saltatorellus</taxon>
    </lineage>
</organism>
<evidence type="ECO:0000256" key="4">
    <source>
        <dbReference type="ARBA" id="ARBA00023239"/>
    </source>
</evidence>
<keyword evidence="4 6" id="KW-0456">Lyase</keyword>
<evidence type="ECO:0000256" key="2">
    <source>
        <dbReference type="ARBA" id="ARBA00010869"/>
    </source>
</evidence>
<dbReference type="GO" id="GO:0004794">
    <property type="term" value="F:threonine deaminase activity"/>
    <property type="evidence" value="ECO:0007669"/>
    <property type="project" value="TreeGrafter"/>
</dbReference>
<dbReference type="GO" id="GO:0009097">
    <property type="term" value="P:isoleucine biosynthetic process"/>
    <property type="evidence" value="ECO:0007669"/>
    <property type="project" value="TreeGrafter"/>
</dbReference>
<reference evidence="6 7" key="1">
    <citation type="submission" date="2019-02" db="EMBL/GenBank/DDBJ databases">
        <title>Deep-cultivation of Planctomycetes and their phenomic and genomic characterization uncovers novel biology.</title>
        <authorList>
            <person name="Wiegand S."/>
            <person name="Jogler M."/>
            <person name="Boedeker C."/>
            <person name="Pinto D."/>
            <person name="Vollmers J."/>
            <person name="Rivas-Marin E."/>
            <person name="Kohn T."/>
            <person name="Peeters S.H."/>
            <person name="Heuer A."/>
            <person name="Rast P."/>
            <person name="Oberbeckmann S."/>
            <person name="Bunk B."/>
            <person name="Jeske O."/>
            <person name="Meyerdierks A."/>
            <person name="Storesund J.E."/>
            <person name="Kallscheuer N."/>
            <person name="Luecker S."/>
            <person name="Lage O.M."/>
            <person name="Pohl T."/>
            <person name="Merkel B.J."/>
            <person name="Hornburger P."/>
            <person name="Mueller R.-W."/>
            <person name="Bruemmer F."/>
            <person name="Labrenz M."/>
            <person name="Spormann A.M."/>
            <person name="Op den Camp H."/>
            <person name="Overmann J."/>
            <person name="Amann R."/>
            <person name="Jetten M.S.M."/>
            <person name="Mascher T."/>
            <person name="Medema M.H."/>
            <person name="Devos D.P."/>
            <person name="Kaster A.-K."/>
            <person name="Ovreas L."/>
            <person name="Rohde M."/>
            <person name="Galperin M.Y."/>
            <person name="Jogler C."/>
        </authorList>
    </citation>
    <scope>NUCLEOTIDE SEQUENCE [LARGE SCALE GENOMIC DNA]</scope>
    <source>
        <strain evidence="6 7">Poly30</strain>
    </source>
</reference>
<evidence type="ECO:0000259" key="5">
    <source>
        <dbReference type="Pfam" id="PF00291"/>
    </source>
</evidence>
<dbReference type="InterPro" id="IPR000634">
    <property type="entry name" value="Ser/Thr_deHydtase_PyrdxlP-BS"/>
</dbReference>
<dbReference type="GO" id="GO:0006565">
    <property type="term" value="P:L-serine catabolic process"/>
    <property type="evidence" value="ECO:0007669"/>
    <property type="project" value="TreeGrafter"/>
</dbReference>
<comment type="cofactor">
    <cofactor evidence="1">
        <name>pyridoxal 5'-phosphate</name>
        <dbReference type="ChEBI" id="CHEBI:597326"/>
    </cofactor>
</comment>
<dbReference type="PANTHER" id="PTHR48078">
    <property type="entry name" value="THREONINE DEHYDRATASE, MITOCHONDRIAL-RELATED"/>
    <property type="match status" value="1"/>
</dbReference>
<dbReference type="FunFam" id="3.40.50.1100:FF:000005">
    <property type="entry name" value="Threonine dehydratase catabolic"/>
    <property type="match status" value="1"/>
</dbReference>
<accession>A0A518EXT2</accession>
<dbReference type="Gene3D" id="3.40.50.1100">
    <property type="match status" value="2"/>
</dbReference>
<dbReference type="PROSITE" id="PS00165">
    <property type="entry name" value="DEHYDRATASE_SER_THR"/>
    <property type="match status" value="1"/>
</dbReference>
<evidence type="ECO:0000313" key="7">
    <source>
        <dbReference type="Proteomes" id="UP000320390"/>
    </source>
</evidence>
<dbReference type="PANTHER" id="PTHR48078:SF6">
    <property type="entry name" value="L-THREONINE DEHYDRATASE CATABOLIC TDCB"/>
    <property type="match status" value="1"/>
</dbReference>
<dbReference type="GO" id="GO:0003941">
    <property type="term" value="F:L-serine ammonia-lyase activity"/>
    <property type="evidence" value="ECO:0007669"/>
    <property type="project" value="TreeGrafter"/>
</dbReference>
<dbReference type="InterPro" id="IPR050147">
    <property type="entry name" value="Ser/Thr_Dehydratase"/>
</dbReference>
<gene>
    <name evidence="6" type="primary">psdht</name>
    <name evidence="6" type="ORF">Poly30_44610</name>
</gene>
<dbReference type="AlphaFoldDB" id="A0A518EXT2"/>